<dbReference type="SUPFAM" id="SSF161098">
    <property type="entry name" value="MetI-like"/>
    <property type="match status" value="1"/>
</dbReference>
<evidence type="ECO:0000256" key="3">
    <source>
        <dbReference type="ARBA" id="ARBA00022475"/>
    </source>
</evidence>
<dbReference type="InterPro" id="IPR035906">
    <property type="entry name" value="MetI-like_sf"/>
</dbReference>
<evidence type="ECO:0000256" key="4">
    <source>
        <dbReference type="ARBA" id="ARBA00022692"/>
    </source>
</evidence>
<gene>
    <name evidence="9" type="ORF">BWR60_33860</name>
</gene>
<dbReference type="GO" id="GO:0005886">
    <property type="term" value="C:plasma membrane"/>
    <property type="evidence" value="ECO:0007669"/>
    <property type="project" value="UniProtKB-SubCell"/>
</dbReference>
<feature type="domain" description="ABC transmembrane type-1" evidence="8">
    <location>
        <begin position="70"/>
        <end position="281"/>
    </location>
</feature>
<feature type="transmembrane region" description="Helical" evidence="7">
    <location>
        <begin position="107"/>
        <end position="124"/>
    </location>
</feature>
<feature type="transmembrane region" description="Helical" evidence="7">
    <location>
        <begin position="200"/>
        <end position="229"/>
    </location>
</feature>
<feature type="transmembrane region" description="Helical" evidence="7">
    <location>
        <begin position="260"/>
        <end position="282"/>
    </location>
</feature>
<keyword evidence="6 7" id="KW-0472">Membrane</keyword>
<comment type="caution">
    <text evidence="9">The sequence shown here is derived from an EMBL/GenBank/DDBJ whole genome shotgun (WGS) entry which is preliminary data.</text>
</comment>
<dbReference type="EMBL" id="NHON01000143">
    <property type="protein sequence ID" value="OWJ57838.1"/>
    <property type="molecule type" value="Genomic_DNA"/>
</dbReference>
<evidence type="ECO:0000256" key="1">
    <source>
        <dbReference type="ARBA" id="ARBA00004651"/>
    </source>
</evidence>
<dbReference type="OrthoDB" id="5812615at2"/>
<keyword evidence="2 7" id="KW-0813">Transport</keyword>
<sequence length="293" mass="31699">MAAIASTRRKAALLLAPSVTVLILWTFVPLAATIYFSTLRYNLMNPLRRGFAGFNNYTYLLTDPAFWSAIQNTLILVASVLAITVVLGTLIAILLDQPFPGRGIVRVLVIAPFFVMPTVSALVWKNLLLHPVSGVLTWVARSVGLEPIDWLSQAPLATIIIIVAWQWLPFAILILLTALQSLDHEQREAARIDGAGPIAMFFFIVLPHLMHAIGVVIMVQTIFLLAIFAEILVTTNGGPGTASTNLTYLVYRNGLQQFNVGGASAGGVVAVILANIVAFFLVRALARTLKKGG</sequence>
<keyword evidence="4 7" id="KW-0812">Transmembrane</keyword>
<dbReference type="GO" id="GO:0055085">
    <property type="term" value="P:transmembrane transport"/>
    <property type="evidence" value="ECO:0007669"/>
    <property type="project" value="InterPro"/>
</dbReference>
<dbReference type="Gene3D" id="1.10.3720.10">
    <property type="entry name" value="MetI-like"/>
    <property type="match status" value="1"/>
</dbReference>
<dbReference type="PROSITE" id="PS50928">
    <property type="entry name" value="ABC_TM1"/>
    <property type="match status" value="1"/>
</dbReference>
<feature type="transmembrane region" description="Helical" evidence="7">
    <location>
        <begin position="12"/>
        <end position="36"/>
    </location>
</feature>
<dbReference type="STRING" id="1122125.GCA_000423185_04331"/>
<evidence type="ECO:0000256" key="7">
    <source>
        <dbReference type="RuleBase" id="RU363032"/>
    </source>
</evidence>
<dbReference type="RefSeq" id="WP_088157386.1">
    <property type="nucleotide sequence ID" value="NZ_NHON01000143.1"/>
</dbReference>
<evidence type="ECO:0000256" key="6">
    <source>
        <dbReference type="ARBA" id="ARBA00023136"/>
    </source>
</evidence>
<name>A0A211YXT3_9PROT</name>
<accession>A0A211YXT3</accession>
<dbReference type="AlphaFoldDB" id="A0A211YXT3"/>
<reference evidence="10" key="1">
    <citation type="submission" date="2017-05" db="EMBL/GenBank/DDBJ databases">
        <authorList>
            <person name="Macchi M."/>
            <person name="Festa S."/>
            <person name="Coppotelli B.M."/>
            <person name="Morelli I.S."/>
        </authorList>
    </citation>
    <scope>NUCLEOTIDE SEQUENCE [LARGE SCALE GENOMIC DNA]</scope>
    <source>
        <strain evidence="10">I</strain>
    </source>
</reference>
<feature type="transmembrane region" description="Helical" evidence="7">
    <location>
        <begin position="74"/>
        <end position="95"/>
    </location>
</feature>
<proteinExistence type="inferred from homology"/>
<evidence type="ECO:0000313" key="10">
    <source>
        <dbReference type="Proteomes" id="UP000196655"/>
    </source>
</evidence>
<comment type="subcellular location">
    <subcellularLocation>
        <location evidence="1 7">Cell membrane</location>
        <topology evidence="1 7">Multi-pass membrane protein</topology>
    </subcellularLocation>
</comment>
<keyword evidence="5 7" id="KW-1133">Transmembrane helix</keyword>
<dbReference type="InterPro" id="IPR000515">
    <property type="entry name" value="MetI-like"/>
</dbReference>
<keyword evidence="10" id="KW-1185">Reference proteome</keyword>
<keyword evidence="3" id="KW-1003">Cell membrane</keyword>
<evidence type="ECO:0000313" key="9">
    <source>
        <dbReference type="EMBL" id="OWJ57838.1"/>
    </source>
</evidence>
<dbReference type="Proteomes" id="UP000196655">
    <property type="component" value="Unassembled WGS sequence"/>
</dbReference>
<evidence type="ECO:0000256" key="2">
    <source>
        <dbReference type="ARBA" id="ARBA00022448"/>
    </source>
</evidence>
<organism evidence="9 10">
    <name type="scientific">Inquilinus limosus</name>
    <dbReference type="NCBI Taxonomy" id="171674"/>
    <lineage>
        <taxon>Bacteria</taxon>
        <taxon>Pseudomonadati</taxon>
        <taxon>Pseudomonadota</taxon>
        <taxon>Alphaproteobacteria</taxon>
        <taxon>Rhodospirillales</taxon>
        <taxon>Rhodospirillaceae</taxon>
        <taxon>Inquilinus</taxon>
    </lineage>
</organism>
<dbReference type="CDD" id="cd06261">
    <property type="entry name" value="TM_PBP2"/>
    <property type="match status" value="1"/>
</dbReference>
<comment type="similarity">
    <text evidence="7">Belongs to the binding-protein-dependent transport system permease family.</text>
</comment>
<dbReference type="PANTHER" id="PTHR43005">
    <property type="entry name" value="BLR7065 PROTEIN"/>
    <property type="match status" value="1"/>
</dbReference>
<dbReference type="PANTHER" id="PTHR43005:SF2">
    <property type="entry name" value="INTEGRAL MEMBRANE SUGAR TRANSPORT PROTEIN"/>
    <property type="match status" value="1"/>
</dbReference>
<evidence type="ECO:0000259" key="8">
    <source>
        <dbReference type="PROSITE" id="PS50928"/>
    </source>
</evidence>
<dbReference type="Pfam" id="PF00528">
    <property type="entry name" value="BPD_transp_1"/>
    <property type="match status" value="1"/>
</dbReference>
<feature type="transmembrane region" description="Helical" evidence="7">
    <location>
        <begin position="156"/>
        <end position="179"/>
    </location>
</feature>
<evidence type="ECO:0000256" key="5">
    <source>
        <dbReference type="ARBA" id="ARBA00022989"/>
    </source>
</evidence>
<protein>
    <submittedName>
        <fullName evidence="9">Sugar ABC transporter permease</fullName>
    </submittedName>
</protein>